<organism evidence="1 2">
    <name type="scientific">Elysia crispata</name>
    <name type="common">lettuce slug</name>
    <dbReference type="NCBI Taxonomy" id="231223"/>
    <lineage>
        <taxon>Eukaryota</taxon>
        <taxon>Metazoa</taxon>
        <taxon>Spiralia</taxon>
        <taxon>Lophotrochozoa</taxon>
        <taxon>Mollusca</taxon>
        <taxon>Gastropoda</taxon>
        <taxon>Heterobranchia</taxon>
        <taxon>Euthyneura</taxon>
        <taxon>Panpulmonata</taxon>
        <taxon>Sacoglossa</taxon>
        <taxon>Placobranchoidea</taxon>
        <taxon>Plakobranchidae</taxon>
        <taxon>Elysia</taxon>
    </lineage>
</organism>
<accession>A0AAE1A336</accession>
<name>A0AAE1A336_9GAST</name>
<dbReference type="EMBL" id="JAWDGP010002811">
    <property type="protein sequence ID" value="KAK3779751.1"/>
    <property type="molecule type" value="Genomic_DNA"/>
</dbReference>
<dbReference type="AlphaFoldDB" id="A0AAE1A336"/>
<reference evidence="1" key="1">
    <citation type="journal article" date="2023" name="G3 (Bethesda)">
        <title>A reference genome for the long-term kleptoplast-retaining sea slug Elysia crispata morphotype clarki.</title>
        <authorList>
            <person name="Eastman K.E."/>
            <person name="Pendleton A.L."/>
            <person name="Shaikh M.A."/>
            <person name="Suttiyut T."/>
            <person name="Ogas R."/>
            <person name="Tomko P."/>
            <person name="Gavelis G."/>
            <person name="Widhalm J.R."/>
            <person name="Wisecaver J.H."/>
        </authorList>
    </citation>
    <scope>NUCLEOTIDE SEQUENCE</scope>
    <source>
        <strain evidence="1">ECLA1</strain>
    </source>
</reference>
<dbReference type="Proteomes" id="UP001283361">
    <property type="component" value="Unassembled WGS sequence"/>
</dbReference>
<gene>
    <name evidence="1" type="ORF">RRG08_035889</name>
</gene>
<proteinExistence type="predicted"/>
<evidence type="ECO:0000313" key="1">
    <source>
        <dbReference type="EMBL" id="KAK3779751.1"/>
    </source>
</evidence>
<evidence type="ECO:0000313" key="2">
    <source>
        <dbReference type="Proteomes" id="UP001283361"/>
    </source>
</evidence>
<keyword evidence="2" id="KW-1185">Reference proteome</keyword>
<sequence length="113" mass="12746">MWSVTSCGQVSTAGLSIGTELRLTVMVLWKIEVSHPLNHIFTWTQKNDRVIRRKKRVGWCYMTIESGGAEPGHTPPSCPWDSATYDHFQSGKPPGRGMLEAETSLIHTHTHWT</sequence>
<protein>
    <submittedName>
        <fullName evidence="1">Uncharacterized protein</fullName>
    </submittedName>
</protein>
<comment type="caution">
    <text evidence="1">The sequence shown here is derived from an EMBL/GenBank/DDBJ whole genome shotgun (WGS) entry which is preliminary data.</text>
</comment>